<evidence type="ECO:0000313" key="2">
    <source>
        <dbReference type="Proteomes" id="UP000572016"/>
    </source>
</evidence>
<gene>
    <name evidence="1" type="ORF">HCX62_12310</name>
</gene>
<sequence length="161" mass="18649">MHTDIIKIYDDFDKNKLNVFFDILIQFVNKYESEFQKYTSLDYLKSIRKFKSQGFILGHSDDNLEAGIFFYKTKVEENQEEDICNQVSALIWTLSAYMIDEVCPVCSESNMRLTVIAGESEPIVKFCDECLYTGVGGKYVEIKEELIPASKNLVKSYLNMK</sequence>
<name>A0A7X1A2I8_9LIST</name>
<reference evidence="1 2" key="1">
    <citation type="submission" date="2020-03" db="EMBL/GenBank/DDBJ databases">
        <title>Soil Listeria distribution.</title>
        <authorList>
            <person name="Liao J."/>
            <person name="Wiedmann M."/>
        </authorList>
    </citation>
    <scope>NUCLEOTIDE SEQUENCE [LARGE SCALE GENOMIC DNA]</scope>
    <source>
        <strain evidence="1 2">FSL L7-0020</strain>
    </source>
</reference>
<dbReference type="Proteomes" id="UP000572016">
    <property type="component" value="Unassembled WGS sequence"/>
</dbReference>
<accession>A0A7X1A2I8</accession>
<proteinExistence type="predicted"/>
<dbReference type="AlphaFoldDB" id="A0A7X1A2I8"/>
<evidence type="ECO:0000313" key="1">
    <source>
        <dbReference type="EMBL" id="MBC2330816.1"/>
    </source>
</evidence>
<protein>
    <submittedName>
        <fullName evidence="1">Uncharacterized protein</fullName>
    </submittedName>
</protein>
<dbReference type="EMBL" id="JAATOD010000005">
    <property type="protein sequence ID" value="MBC2330816.1"/>
    <property type="molecule type" value="Genomic_DNA"/>
</dbReference>
<organism evidence="1 2">
    <name type="scientific">Listeria swaminathanii</name>
    <dbReference type="NCBI Taxonomy" id="2713501"/>
    <lineage>
        <taxon>Bacteria</taxon>
        <taxon>Bacillati</taxon>
        <taxon>Bacillota</taxon>
        <taxon>Bacilli</taxon>
        <taxon>Bacillales</taxon>
        <taxon>Listeriaceae</taxon>
        <taxon>Listeria</taxon>
    </lineage>
</organism>
<comment type="caution">
    <text evidence="1">The sequence shown here is derived from an EMBL/GenBank/DDBJ whole genome shotgun (WGS) entry which is preliminary data.</text>
</comment>